<dbReference type="GO" id="GO:0016020">
    <property type="term" value="C:membrane"/>
    <property type="evidence" value="ECO:0007669"/>
    <property type="project" value="InterPro"/>
</dbReference>
<keyword evidence="1" id="KW-1133">Transmembrane helix</keyword>
<keyword evidence="4" id="KW-1185">Reference proteome</keyword>
<dbReference type="EMBL" id="RKQL01000001">
    <property type="protein sequence ID" value="RPE72336.1"/>
    <property type="molecule type" value="Genomic_DNA"/>
</dbReference>
<accession>A0A3N4UNV1</accession>
<dbReference type="Pfam" id="PF00892">
    <property type="entry name" value="EamA"/>
    <property type="match status" value="1"/>
</dbReference>
<comment type="caution">
    <text evidence="3">The sequence shown here is derived from an EMBL/GenBank/DDBJ whole genome shotgun (WGS) entry which is preliminary data.</text>
</comment>
<feature type="transmembrane region" description="Helical" evidence="1">
    <location>
        <begin position="267"/>
        <end position="285"/>
    </location>
</feature>
<dbReference type="PANTHER" id="PTHR22911:SF79">
    <property type="entry name" value="MOBA-LIKE NTP TRANSFERASE DOMAIN-CONTAINING PROTEIN"/>
    <property type="match status" value="1"/>
</dbReference>
<feature type="transmembrane region" description="Helical" evidence="1">
    <location>
        <begin position="242"/>
        <end position="261"/>
    </location>
</feature>
<protein>
    <submittedName>
        <fullName evidence="3">EamA-like transporter family protein</fullName>
    </submittedName>
</protein>
<dbReference type="RefSeq" id="WP_124219144.1">
    <property type="nucleotide sequence ID" value="NZ_RKQL01000001.1"/>
</dbReference>
<evidence type="ECO:0000259" key="2">
    <source>
        <dbReference type="Pfam" id="PF00892"/>
    </source>
</evidence>
<evidence type="ECO:0000313" key="3">
    <source>
        <dbReference type="EMBL" id="RPE72336.1"/>
    </source>
</evidence>
<gene>
    <name evidence="3" type="ORF">EDC62_0024</name>
</gene>
<dbReference type="Proteomes" id="UP000272193">
    <property type="component" value="Unassembled WGS sequence"/>
</dbReference>
<feature type="transmembrane region" description="Helical" evidence="1">
    <location>
        <begin position="180"/>
        <end position="206"/>
    </location>
</feature>
<feature type="transmembrane region" description="Helical" evidence="1">
    <location>
        <begin position="37"/>
        <end position="55"/>
    </location>
</feature>
<dbReference type="PANTHER" id="PTHR22911">
    <property type="entry name" value="ACYL-MALONYL CONDENSING ENZYME-RELATED"/>
    <property type="match status" value="1"/>
</dbReference>
<feature type="transmembrane region" description="Helical" evidence="1">
    <location>
        <begin position="91"/>
        <end position="112"/>
    </location>
</feature>
<dbReference type="SUPFAM" id="SSF103481">
    <property type="entry name" value="Multidrug resistance efflux transporter EmrE"/>
    <property type="match status" value="1"/>
</dbReference>
<evidence type="ECO:0000313" key="4">
    <source>
        <dbReference type="Proteomes" id="UP000272193"/>
    </source>
</evidence>
<dbReference type="AlphaFoldDB" id="A0A3N4UNV1"/>
<keyword evidence="1" id="KW-0472">Membrane</keyword>
<name>A0A3N4UNV1_9BURK</name>
<sequence length="290" mass="30703">MDERGRAAAALLFNALVWGLSWLPFRTLYERGWHPLAATALVYGAIVAGLLLWRPGLLAGLVRNRSLGWLALASGLTNACFNWAVTVGDVVRVVLLFYLMPAWSILFAWWLLGERPDRWALARLLLALAGVVLVLKPPEAPWPLPSSLSDVLAILGGASFALTNVLLLRWRSQPDDLRAFSMFFGGTLVAALSAAALGSAVVPASFEGVRAAAPWALALGVGLLAGNAALQYGAARLPAQATALIMLSEVVFASASALWLHAAAWEARTLLGGALVLAAAVAAWVRPRAV</sequence>
<feature type="transmembrane region" description="Helical" evidence="1">
    <location>
        <begin position="212"/>
        <end position="230"/>
    </location>
</feature>
<dbReference type="InterPro" id="IPR037185">
    <property type="entry name" value="EmrE-like"/>
</dbReference>
<dbReference type="OrthoDB" id="5295396at2"/>
<dbReference type="InterPro" id="IPR000620">
    <property type="entry name" value="EamA_dom"/>
</dbReference>
<organism evidence="3 4">
    <name type="scientific">Tibeticola sediminis</name>
    <dbReference type="NCBI Taxonomy" id="1917811"/>
    <lineage>
        <taxon>Bacteria</taxon>
        <taxon>Pseudomonadati</taxon>
        <taxon>Pseudomonadota</taxon>
        <taxon>Betaproteobacteria</taxon>
        <taxon>Burkholderiales</taxon>
        <taxon>Comamonadaceae</taxon>
        <taxon>Tibeticola</taxon>
    </lineage>
</organism>
<feature type="transmembrane region" description="Helical" evidence="1">
    <location>
        <begin position="67"/>
        <end position="85"/>
    </location>
</feature>
<feature type="transmembrane region" description="Helical" evidence="1">
    <location>
        <begin position="147"/>
        <end position="168"/>
    </location>
</feature>
<evidence type="ECO:0000256" key="1">
    <source>
        <dbReference type="SAM" id="Phobius"/>
    </source>
</evidence>
<feature type="transmembrane region" description="Helical" evidence="1">
    <location>
        <begin position="119"/>
        <end position="135"/>
    </location>
</feature>
<keyword evidence="1" id="KW-0812">Transmembrane</keyword>
<feature type="domain" description="EamA" evidence="2">
    <location>
        <begin position="9"/>
        <end position="135"/>
    </location>
</feature>
<feature type="transmembrane region" description="Helical" evidence="1">
    <location>
        <begin position="7"/>
        <end position="25"/>
    </location>
</feature>
<proteinExistence type="predicted"/>
<reference evidence="3 4" key="1">
    <citation type="submission" date="2018-11" db="EMBL/GenBank/DDBJ databases">
        <title>Genomic Encyclopedia of Type Strains, Phase IV (KMG-IV): sequencing the most valuable type-strain genomes for metagenomic binning, comparative biology and taxonomic classification.</title>
        <authorList>
            <person name="Goeker M."/>
        </authorList>
    </citation>
    <scope>NUCLEOTIDE SEQUENCE [LARGE SCALE GENOMIC DNA]</scope>
    <source>
        <strain evidence="3 4">DSM 101684</strain>
    </source>
</reference>